<evidence type="ECO:0000313" key="2">
    <source>
        <dbReference type="Proteomes" id="UP001638806"/>
    </source>
</evidence>
<dbReference type="EMBL" id="JBGNUJ010000012">
    <property type="protein sequence ID" value="KAL3952468.1"/>
    <property type="molecule type" value="Genomic_DNA"/>
</dbReference>
<organism evidence="1 2">
    <name type="scientific">Purpureocillium lilacinum</name>
    <name type="common">Paecilomyces lilacinus</name>
    <dbReference type="NCBI Taxonomy" id="33203"/>
    <lineage>
        <taxon>Eukaryota</taxon>
        <taxon>Fungi</taxon>
        <taxon>Dikarya</taxon>
        <taxon>Ascomycota</taxon>
        <taxon>Pezizomycotina</taxon>
        <taxon>Sordariomycetes</taxon>
        <taxon>Hypocreomycetidae</taxon>
        <taxon>Hypocreales</taxon>
        <taxon>Ophiocordycipitaceae</taxon>
        <taxon>Purpureocillium</taxon>
    </lineage>
</organism>
<reference evidence="1" key="1">
    <citation type="submission" date="2024-12" db="EMBL/GenBank/DDBJ databases">
        <title>Comparative genomics and development of molecular markers within Purpureocillium lilacinum and among Purpureocillium species.</title>
        <authorList>
            <person name="Yeh Z.-Y."/>
            <person name="Ni N.-T."/>
            <person name="Lo P.-H."/>
            <person name="Mushyakhwo K."/>
            <person name="Lin C.-F."/>
            <person name="Nai Y.-S."/>
        </authorList>
    </citation>
    <scope>NUCLEOTIDE SEQUENCE</scope>
    <source>
        <strain evidence="1">NCHU-NPUST-175</strain>
    </source>
</reference>
<protein>
    <submittedName>
        <fullName evidence="1">Uncharacterized protein</fullName>
    </submittedName>
</protein>
<evidence type="ECO:0000313" key="1">
    <source>
        <dbReference type="EMBL" id="KAL3952468.1"/>
    </source>
</evidence>
<sequence>MAVSIRLRHIAGQVDVENCVGLLGGEALHLDCVRYIRQTAPAVEVNLSDVSTPRWTLKTVGSDVPDEMANESASTFGPFGPACVVGGLTPTCVDSYTETSMRWRTQRIRGQNMARMMRTIRVIITANGPATSHRARAPSTLLPSTLHKFPWSAECSQGNELAC</sequence>
<dbReference type="Proteomes" id="UP001638806">
    <property type="component" value="Unassembled WGS sequence"/>
</dbReference>
<keyword evidence="2" id="KW-1185">Reference proteome</keyword>
<accession>A0ACC4D8N6</accession>
<proteinExistence type="predicted"/>
<name>A0ACC4D8N6_PURLI</name>
<comment type="caution">
    <text evidence="1">The sequence shown here is derived from an EMBL/GenBank/DDBJ whole genome shotgun (WGS) entry which is preliminary data.</text>
</comment>
<gene>
    <name evidence="1" type="ORF">ACCO45_012411</name>
</gene>